<dbReference type="InterPro" id="IPR027417">
    <property type="entry name" value="P-loop_NTPase"/>
</dbReference>
<organism evidence="5 6">
    <name type="scientific">Pedobacter hartonius</name>
    <dbReference type="NCBI Taxonomy" id="425514"/>
    <lineage>
        <taxon>Bacteria</taxon>
        <taxon>Pseudomonadati</taxon>
        <taxon>Bacteroidota</taxon>
        <taxon>Sphingobacteriia</taxon>
        <taxon>Sphingobacteriales</taxon>
        <taxon>Sphingobacteriaceae</taxon>
        <taxon>Pedobacter</taxon>
    </lineage>
</organism>
<keyword evidence="6" id="KW-1185">Reference proteome</keyword>
<evidence type="ECO:0000256" key="2">
    <source>
        <dbReference type="ARBA" id="ARBA00022741"/>
    </source>
</evidence>
<dbReference type="InterPro" id="IPR003593">
    <property type="entry name" value="AAA+_ATPase"/>
</dbReference>
<dbReference type="PANTHER" id="PTHR30050:SF4">
    <property type="entry name" value="ATP-BINDING PROTEIN RV3427C IN INSERTION SEQUENCE-RELATED"/>
    <property type="match status" value="1"/>
</dbReference>
<dbReference type="PIRSF" id="PIRSF003073">
    <property type="entry name" value="DNAC_TnpB_IstB"/>
    <property type="match status" value="1"/>
</dbReference>
<proteinExistence type="inferred from homology"/>
<evidence type="ECO:0000313" key="6">
    <source>
        <dbReference type="Proteomes" id="UP000198850"/>
    </source>
</evidence>
<evidence type="ECO:0000256" key="1">
    <source>
        <dbReference type="ARBA" id="ARBA00008059"/>
    </source>
</evidence>
<keyword evidence="2" id="KW-0547">Nucleotide-binding</keyword>
<feature type="domain" description="AAA+ ATPase" evidence="4">
    <location>
        <begin position="98"/>
        <end position="231"/>
    </location>
</feature>
<reference evidence="5 6" key="1">
    <citation type="submission" date="2016-10" db="EMBL/GenBank/DDBJ databases">
        <authorList>
            <person name="de Groot N.N."/>
        </authorList>
    </citation>
    <scope>NUCLEOTIDE SEQUENCE [LARGE SCALE GENOMIC DNA]</scope>
    <source>
        <strain evidence="5 6">DSM 19033</strain>
    </source>
</reference>
<dbReference type="NCBIfam" id="NF038214">
    <property type="entry name" value="IS21_help_AAA"/>
    <property type="match status" value="1"/>
</dbReference>
<dbReference type="STRING" id="425514.SAMN05443550_1341"/>
<dbReference type="GO" id="GO:0006260">
    <property type="term" value="P:DNA replication"/>
    <property type="evidence" value="ECO:0007669"/>
    <property type="project" value="TreeGrafter"/>
</dbReference>
<dbReference type="OrthoDB" id="8064373at2"/>
<accession>A0A1H4HKI4</accession>
<dbReference type="Pfam" id="PF01695">
    <property type="entry name" value="IstB_IS21"/>
    <property type="match status" value="1"/>
</dbReference>
<comment type="similarity">
    <text evidence="1">Belongs to the IS21/IS1162 putative ATP-binding protein family.</text>
</comment>
<dbReference type="PANTHER" id="PTHR30050">
    <property type="entry name" value="CHROMOSOMAL REPLICATION INITIATOR PROTEIN DNAA"/>
    <property type="match status" value="1"/>
</dbReference>
<sequence>MNEHNTVEKMRRMRMNAMANLYHRSITEHLYQDYTLDDFLSMLIDTEWENRQNRNIESLIQRAGFKQAASSSDIDYQAKRGLDKTTFERLLSLNFLQKKENLIITGSSGCGKSFLAQSIGVKACQMLHSTMYYNTARFFDLAKLAKLQGTYYKLIKRIQKTELLILDDFGLANIDQQARNVLMDVIEERHESSSTIIATQIPVASWHGLIGESTAADAILDRIVFSSHRIELEGESFRRKKQLSH</sequence>
<keyword evidence="3" id="KW-0067">ATP-binding</keyword>
<dbReference type="AlphaFoldDB" id="A0A1H4HKI4"/>
<evidence type="ECO:0000256" key="3">
    <source>
        <dbReference type="ARBA" id="ARBA00022840"/>
    </source>
</evidence>
<dbReference type="InterPro" id="IPR028350">
    <property type="entry name" value="DNAC/IstB-like"/>
</dbReference>
<dbReference type="RefSeq" id="WP_090560189.1">
    <property type="nucleotide sequence ID" value="NZ_FNRA01000034.1"/>
</dbReference>
<dbReference type="EMBL" id="FNRA01000034">
    <property type="protein sequence ID" value="SEB22369.1"/>
    <property type="molecule type" value="Genomic_DNA"/>
</dbReference>
<dbReference type="SMART" id="SM00382">
    <property type="entry name" value="AAA"/>
    <property type="match status" value="1"/>
</dbReference>
<dbReference type="InterPro" id="IPR047661">
    <property type="entry name" value="IstB"/>
</dbReference>
<dbReference type="SUPFAM" id="SSF52540">
    <property type="entry name" value="P-loop containing nucleoside triphosphate hydrolases"/>
    <property type="match status" value="1"/>
</dbReference>
<dbReference type="InterPro" id="IPR002611">
    <property type="entry name" value="IstB_ATP-bd"/>
</dbReference>
<dbReference type="CDD" id="cd00009">
    <property type="entry name" value="AAA"/>
    <property type="match status" value="1"/>
</dbReference>
<dbReference type="Proteomes" id="UP000198850">
    <property type="component" value="Unassembled WGS sequence"/>
</dbReference>
<dbReference type="Gene3D" id="3.40.50.300">
    <property type="entry name" value="P-loop containing nucleotide triphosphate hydrolases"/>
    <property type="match status" value="1"/>
</dbReference>
<protein>
    <submittedName>
        <fullName evidence="5">DNA replication protein DnaC</fullName>
    </submittedName>
</protein>
<name>A0A1H4HKI4_9SPHI</name>
<evidence type="ECO:0000259" key="4">
    <source>
        <dbReference type="SMART" id="SM00382"/>
    </source>
</evidence>
<dbReference type="GO" id="GO:0005524">
    <property type="term" value="F:ATP binding"/>
    <property type="evidence" value="ECO:0007669"/>
    <property type="project" value="UniProtKB-KW"/>
</dbReference>
<gene>
    <name evidence="5" type="ORF">SAMN05443550_1341</name>
</gene>
<evidence type="ECO:0000313" key="5">
    <source>
        <dbReference type="EMBL" id="SEB22369.1"/>
    </source>
</evidence>